<reference evidence="15" key="1">
    <citation type="submission" date="2020-06" db="EMBL/GenBank/DDBJ databases">
        <title>A chromosome-scale genome assembly of Talaromyces rugulosus W13939.</title>
        <authorList>
            <person name="Wang B."/>
            <person name="Guo L."/>
            <person name="Ye K."/>
            <person name="Wang L."/>
        </authorList>
    </citation>
    <scope>NUCLEOTIDE SEQUENCE [LARGE SCALE GENOMIC DNA]</scope>
    <source>
        <strain evidence="15">W13939</strain>
    </source>
</reference>
<sequence>MEHAIDEERGSTDPSAVQLASGAESVPTPINHKNSSQRLDTLIAESFSSGVSVSNITIPPLPPPPSQSAVELRTKPERPVSGVVPPYWRHQRNFSRASLASADTARSSKPAITLEDHTTDPDSATTRGLWAKSVTIDEHVVVSGRTGVGAYVVWLCNVQTLDGGPMMIRMRYSQFDELREILVQAFPHARHALPPLPPKSALFKFRPKFLETRRIGLQYFLNCVLLNPEFSGSPVLKDFLFSHIN</sequence>
<feature type="compositionally biased region" description="Basic and acidic residues" evidence="12">
    <location>
        <begin position="1"/>
        <end position="11"/>
    </location>
</feature>
<dbReference type="GO" id="GO:0005774">
    <property type="term" value="C:vacuolar membrane"/>
    <property type="evidence" value="ECO:0007669"/>
    <property type="project" value="UniProtKB-SubCell"/>
</dbReference>
<dbReference type="CDD" id="cd07280">
    <property type="entry name" value="PX_YPT35"/>
    <property type="match status" value="1"/>
</dbReference>
<accession>A0A7H8QJP1</accession>
<dbReference type="GeneID" id="55988757"/>
<evidence type="ECO:0000256" key="8">
    <source>
        <dbReference type="ARBA" id="ARBA00023136"/>
    </source>
</evidence>
<dbReference type="KEGG" id="trg:TRUGW13939_01244"/>
<dbReference type="GO" id="GO:0031901">
    <property type="term" value="C:early endosome membrane"/>
    <property type="evidence" value="ECO:0007669"/>
    <property type="project" value="TreeGrafter"/>
</dbReference>
<feature type="region of interest" description="Disordered" evidence="12">
    <location>
        <begin position="98"/>
        <end position="125"/>
    </location>
</feature>
<dbReference type="PROSITE" id="PS50195">
    <property type="entry name" value="PX"/>
    <property type="match status" value="1"/>
</dbReference>
<dbReference type="SMART" id="SM00312">
    <property type="entry name" value="PX"/>
    <property type="match status" value="1"/>
</dbReference>
<protein>
    <recommendedName>
        <fullName evidence="10">Endosomal/vacuolar adapter protein YPT35</fullName>
    </recommendedName>
    <alternativeName>
        <fullName evidence="11">PX domain-containing protein YPT35</fullName>
    </alternativeName>
    <alternativeName>
        <fullName evidence="5">Sorting nexin MVP1</fullName>
    </alternativeName>
</protein>
<dbReference type="AlphaFoldDB" id="A0A7H8QJP1"/>
<dbReference type="OrthoDB" id="10254720at2759"/>
<evidence type="ECO:0000259" key="13">
    <source>
        <dbReference type="PROSITE" id="PS50195"/>
    </source>
</evidence>
<name>A0A7H8QJP1_TALRU</name>
<dbReference type="Proteomes" id="UP000509510">
    <property type="component" value="Chromosome I"/>
</dbReference>
<dbReference type="SUPFAM" id="SSF64268">
    <property type="entry name" value="PX domain"/>
    <property type="match status" value="1"/>
</dbReference>
<dbReference type="Gene3D" id="3.30.1520.10">
    <property type="entry name" value="Phox-like domain"/>
    <property type="match status" value="1"/>
</dbReference>
<dbReference type="GO" id="GO:0034498">
    <property type="term" value="P:early endosome to Golgi transport"/>
    <property type="evidence" value="ECO:0007669"/>
    <property type="project" value="TreeGrafter"/>
</dbReference>
<evidence type="ECO:0000256" key="11">
    <source>
        <dbReference type="ARBA" id="ARBA00033785"/>
    </source>
</evidence>
<dbReference type="InterPro" id="IPR037917">
    <property type="entry name" value="Ypt35_PX"/>
</dbReference>
<dbReference type="PANTHER" id="PTHR46571">
    <property type="entry name" value="SORTING NEXIN-8"/>
    <property type="match status" value="1"/>
</dbReference>
<dbReference type="PANTHER" id="PTHR46571:SF1">
    <property type="entry name" value="SORTING NEXIN-8"/>
    <property type="match status" value="1"/>
</dbReference>
<dbReference type="RefSeq" id="XP_035340339.1">
    <property type="nucleotide sequence ID" value="XM_035484446.1"/>
</dbReference>
<evidence type="ECO:0000256" key="3">
    <source>
        <dbReference type="ARBA" id="ARBA00004287"/>
    </source>
</evidence>
<evidence type="ECO:0000256" key="10">
    <source>
        <dbReference type="ARBA" id="ARBA00033774"/>
    </source>
</evidence>
<comment type="subcellular location">
    <subcellularLocation>
        <location evidence="2">Endosome</location>
    </subcellularLocation>
    <subcellularLocation>
        <location evidence="3">Membrane</location>
        <topology evidence="3">Peripheral membrane protein</topology>
        <orientation evidence="3">Cytoplasmic side</orientation>
    </subcellularLocation>
    <subcellularLocation>
        <location evidence="1">Vacuole membrane</location>
        <topology evidence="1">Peripheral membrane protein</topology>
    </subcellularLocation>
</comment>
<dbReference type="GO" id="GO:0005829">
    <property type="term" value="C:cytosol"/>
    <property type="evidence" value="ECO:0007669"/>
    <property type="project" value="GOC"/>
</dbReference>
<dbReference type="InterPro" id="IPR028662">
    <property type="entry name" value="SNX8/Mvp1"/>
</dbReference>
<feature type="region of interest" description="Disordered" evidence="12">
    <location>
        <begin position="1"/>
        <end position="35"/>
    </location>
</feature>
<keyword evidence="7" id="KW-0967">Endosome</keyword>
<evidence type="ECO:0000256" key="2">
    <source>
        <dbReference type="ARBA" id="ARBA00004177"/>
    </source>
</evidence>
<dbReference type="EMBL" id="CP055898">
    <property type="protein sequence ID" value="QKX54160.1"/>
    <property type="molecule type" value="Genomic_DNA"/>
</dbReference>
<evidence type="ECO:0000256" key="4">
    <source>
        <dbReference type="ARBA" id="ARBA00007426"/>
    </source>
</evidence>
<evidence type="ECO:0000256" key="7">
    <source>
        <dbReference type="ARBA" id="ARBA00022753"/>
    </source>
</evidence>
<feature type="region of interest" description="Disordered" evidence="12">
    <location>
        <begin position="58"/>
        <end position="84"/>
    </location>
</feature>
<dbReference type="GO" id="GO:0006886">
    <property type="term" value="P:intracellular protein transport"/>
    <property type="evidence" value="ECO:0007669"/>
    <property type="project" value="TreeGrafter"/>
</dbReference>
<evidence type="ECO:0000313" key="15">
    <source>
        <dbReference type="Proteomes" id="UP000509510"/>
    </source>
</evidence>
<evidence type="ECO:0000256" key="1">
    <source>
        <dbReference type="ARBA" id="ARBA00004148"/>
    </source>
</evidence>
<dbReference type="Pfam" id="PF00787">
    <property type="entry name" value="PX"/>
    <property type="match status" value="1"/>
</dbReference>
<evidence type="ECO:0000256" key="9">
    <source>
        <dbReference type="ARBA" id="ARBA00033728"/>
    </source>
</evidence>
<dbReference type="InterPro" id="IPR036871">
    <property type="entry name" value="PX_dom_sf"/>
</dbReference>
<keyword evidence="6" id="KW-0926">Vacuole</keyword>
<keyword evidence="8" id="KW-0472">Membrane</keyword>
<dbReference type="GO" id="GO:0032266">
    <property type="term" value="F:phosphatidylinositol-3-phosphate binding"/>
    <property type="evidence" value="ECO:0007669"/>
    <property type="project" value="InterPro"/>
</dbReference>
<evidence type="ECO:0000313" key="14">
    <source>
        <dbReference type="EMBL" id="QKX54160.1"/>
    </source>
</evidence>
<evidence type="ECO:0000256" key="12">
    <source>
        <dbReference type="SAM" id="MobiDB-lite"/>
    </source>
</evidence>
<evidence type="ECO:0000256" key="5">
    <source>
        <dbReference type="ARBA" id="ARBA00014268"/>
    </source>
</evidence>
<proteinExistence type="inferred from homology"/>
<evidence type="ECO:0000256" key="6">
    <source>
        <dbReference type="ARBA" id="ARBA00022554"/>
    </source>
</evidence>
<gene>
    <name evidence="14" type="ORF">TRUGW13939_01244</name>
</gene>
<keyword evidence="15" id="KW-1185">Reference proteome</keyword>
<comment type="function">
    <text evidence="9">Recruits the lipid transfer protein VPS13 to endosomal and vacuolar membranes.</text>
</comment>
<comment type="similarity">
    <text evidence="4">Belongs to the YPT35 family.</text>
</comment>
<organism evidence="14 15">
    <name type="scientific">Talaromyces rugulosus</name>
    <name type="common">Penicillium rugulosum</name>
    <dbReference type="NCBI Taxonomy" id="121627"/>
    <lineage>
        <taxon>Eukaryota</taxon>
        <taxon>Fungi</taxon>
        <taxon>Dikarya</taxon>
        <taxon>Ascomycota</taxon>
        <taxon>Pezizomycotina</taxon>
        <taxon>Eurotiomycetes</taxon>
        <taxon>Eurotiomycetidae</taxon>
        <taxon>Eurotiales</taxon>
        <taxon>Trichocomaceae</taxon>
        <taxon>Talaromyces</taxon>
        <taxon>Talaromyces sect. Islandici</taxon>
    </lineage>
</organism>
<feature type="domain" description="PX" evidence="13">
    <location>
        <begin position="132"/>
        <end position="245"/>
    </location>
</feature>
<dbReference type="InterPro" id="IPR001683">
    <property type="entry name" value="PX_dom"/>
</dbReference>